<feature type="transmembrane region" description="Helical" evidence="4">
    <location>
        <begin position="296"/>
        <end position="316"/>
    </location>
</feature>
<dbReference type="AlphaFoldDB" id="A0A7X0LLH8"/>
<dbReference type="InterPro" id="IPR036259">
    <property type="entry name" value="MFS_trans_sf"/>
</dbReference>
<evidence type="ECO:0000256" key="4">
    <source>
        <dbReference type="SAM" id="Phobius"/>
    </source>
</evidence>
<evidence type="ECO:0000313" key="6">
    <source>
        <dbReference type="Proteomes" id="UP000541810"/>
    </source>
</evidence>
<dbReference type="RefSeq" id="WP_184678982.1">
    <property type="nucleotide sequence ID" value="NZ_JACHGY010000001.1"/>
</dbReference>
<feature type="transmembrane region" description="Helical" evidence="4">
    <location>
        <begin position="68"/>
        <end position="85"/>
    </location>
</feature>
<evidence type="ECO:0000256" key="3">
    <source>
        <dbReference type="ARBA" id="ARBA00023136"/>
    </source>
</evidence>
<gene>
    <name evidence="5" type="ORF">HNQ40_003326</name>
</gene>
<feature type="transmembrane region" description="Helical" evidence="4">
    <location>
        <begin position="155"/>
        <end position="173"/>
    </location>
</feature>
<evidence type="ECO:0000256" key="2">
    <source>
        <dbReference type="ARBA" id="ARBA00022989"/>
    </source>
</evidence>
<feature type="transmembrane region" description="Helical" evidence="4">
    <location>
        <begin position="91"/>
        <end position="109"/>
    </location>
</feature>
<feature type="transmembrane region" description="Helical" evidence="4">
    <location>
        <begin position="239"/>
        <end position="261"/>
    </location>
</feature>
<evidence type="ECO:0000256" key="1">
    <source>
        <dbReference type="ARBA" id="ARBA00022692"/>
    </source>
</evidence>
<keyword evidence="3 4" id="KW-0472">Membrane</keyword>
<feature type="transmembrane region" description="Helical" evidence="4">
    <location>
        <begin position="328"/>
        <end position="348"/>
    </location>
</feature>
<comment type="caution">
    <text evidence="5">The sequence shown here is derived from an EMBL/GenBank/DDBJ whole genome shotgun (WGS) entry which is preliminary data.</text>
</comment>
<dbReference type="GO" id="GO:0022857">
    <property type="term" value="F:transmembrane transporter activity"/>
    <property type="evidence" value="ECO:0007669"/>
    <property type="project" value="InterPro"/>
</dbReference>
<keyword evidence="6" id="KW-1185">Reference proteome</keyword>
<dbReference type="InterPro" id="IPR011701">
    <property type="entry name" value="MFS"/>
</dbReference>
<accession>A0A7X0LLH8</accession>
<dbReference type="EMBL" id="JACHGY010000001">
    <property type="protein sequence ID" value="MBB6431520.1"/>
    <property type="molecule type" value="Genomic_DNA"/>
</dbReference>
<feature type="transmembrane region" description="Helical" evidence="4">
    <location>
        <begin position="207"/>
        <end position="227"/>
    </location>
</feature>
<organism evidence="5 6">
    <name type="scientific">Algisphaera agarilytica</name>
    <dbReference type="NCBI Taxonomy" id="1385975"/>
    <lineage>
        <taxon>Bacteria</taxon>
        <taxon>Pseudomonadati</taxon>
        <taxon>Planctomycetota</taxon>
        <taxon>Phycisphaerae</taxon>
        <taxon>Phycisphaerales</taxon>
        <taxon>Phycisphaeraceae</taxon>
        <taxon>Algisphaera</taxon>
    </lineage>
</organism>
<feature type="transmembrane region" description="Helical" evidence="4">
    <location>
        <begin position="268"/>
        <end position="290"/>
    </location>
</feature>
<dbReference type="Gene3D" id="1.20.1250.20">
    <property type="entry name" value="MFS general substrate transporter like domains"/>
    <property type="match status" value="1"/>
</dbReference>
<protein>
    <submittedName>
        <fullName evidence="5">MFS family permease</fullName>
    </submittedName>
</protein>
<evidence type="ECO:0000313" key="5">
    <source>
        <dbReference type="EMBL" id="MBB6431520.1"/>
    </source>
</evidence>
<feature type="transmembrane region" description="Helical" evidence="4">
    <location>
        <begin position="39"/>
        <end position="56"/>
    </location>
</feature>
<dbReference type="Pfam" id="PF07690">
    <property type="entry name" value="MFS_1"/>
    <property type="match status" value="1"/>
</dbReference>
<keyword evidence="1 4" id="KW-0812">Transmembrane</keyword>
<feature type="transmembrane region" description="Helical" evidence="4">
    <location>
        <begin position="130"/>
        <end position="149"/>
    </location>
</feature>
<proteinExistence type="predicted"/>
<dbReference type="SUPFAM" id="SSF103473">
    <property type="entry name" value="MFS general substrate transporter"/>
    <property type="match status" value="1"/>
</dbReference>
<keyword evidence="2 4" id="KW-1133">Transmembrane helix</keyword>
<sequence>MQRLLIPLTFFQSLATVLLERGLYFYTDEILKFSEAENLGLAIVFGVCYASGAMLSHKVTKKRGERPTLQSLMIGLCMLNMTVALMPTPLIVWSGFAGIGLLIGMKWPVIESYVTAGATPDRTLKVIGRFNMAWSSAMPFALALTGVMIEWLPPSSFIMLAGAIYLFTLPVILQLPWVPEHLPHDHPERPDPRRVRRYRALMNSSRWSLIGTCAMMFLLVPLMPSIFDRLGHGVLWAPALSSVLDVGRFLTFVALGIWTFWRGRSLPLAVSAIGVPTGFLMVLFAPTTAVAIGGELIFGFCGGQVYFAALYHAMVLENASVEAGGHHEALIGSGFALGPAIGLAGIGLQRVVGDPVGGMLIAVAPLVLLCLAASLWPLIKLRREERLDPAPSQDAAQALQ</sequence>
<name>A0A7X0LLH8_9BACT</name>
<reference evidence="5 6" key="1">
    <citation type="submission" date="2020-08" db="EMBL/GenBank/DDBJ databases">
        <title>Genomic Encyclopedia of Type Strains, Phase IV (KMG-IV): sequencing the most valuable type-strain genomes for metagenomic binning, comparative biology and taxonomic classification.</title>
        <authorList>
            <person name="Goeker M."/>
        </authorList>
    </citation>
    <scope>NUCLEOTIDE SEQUENCE [LARGE SCALE GENOMIC DNA]</scope>
    <source>
        <strain evidence="5 6">DSM 103725</strain>
    </source>
</reference>
<feature type="transmembrane region" description="Helical" evidence="4">
    <location>
        <begin position="360"/>
        <end position="379"/>
    </location>
</feature>
<dbReference type="Proteomes" id="UP000541810">
    <property type="component" value="Unassembled WGS sequence"/>
</dbReference>